<evidence type="ECO:0000313" key="2">
    <source>
        <dbReference type="Proteomes" id="UP000029227"/>
    </source>
</evidence>
<evidence type="ECO:0000313" key="1">
    <source>
        <dbReference type="EMBL" id="GAL03755.1"/>
    </source>
</evidence>
<dbReference type="Proteomes" id="UP000029227">
    <property type="component" value="Unassembled WGS sequence"/>
</dbReference>
<dbReference type="STRING" id="754436.JCM19237_6649"/>
<reference evidence="1 2" key="1">
    <citation type="journal article" date="2014" name="Genome Announc.">
        <title>Draft Genome Sequences of Two Vibrionaceae Species, Vibrio ponticus C121 and Photobacterium aphoticum C119, Isolated as Coral Reef Microbiota.</title>
        <authorList>
            <person name="Al-saari N."/>
            <person name="Meirelles P.M."/>
            <person name="Mino S."/>
            <person name="Suda W."/>
            <person name="Oshima K."/>
            <person name="Hattori M."/>
            <person name="Ohkuma M."/>
            <person name="Thompson F.L."/>
            <person name="Gomez-Gil B."/>
            <person name="Sawabe T."/>
            <person name="Sawabe T."/>
        </authorList>
    </citation>
    <scope>NUCLEOTIDE SEQUENCE [LARGE SCALE GENOMIC DNA]</scope>
    <source>
        <strain evidence="1 2">JCM 19237</strain>
    </source>
</reference>
<name>A0A090QKS2_9GAMM</name>
<dbReference type="EMBL" id="BBMN01000002">
    <property type="protein sequence ID" value="GAL03755.1"/>
    <property type="molecule type" value="Genomic_DNA"/>
</dbReference>
<organism evidence="1 2">
    <name type="scientific">Photobacterium aphoticum</name>
    <dbReference type="NCBI Taxonomy" id="754436"/>
    <lineage>
        <taxon>Bacteria</taxon>
        <taxon>Pseudomonadati</taxon>
        <taxon>Pseudomonadota</taxon>
        <taxon>Gammaproteobacteria</taxon>
        <taxon>Vibrionales</taxon>
        <taxon>Vibrionaceae</taxon>
        <taxon>Photobacterium</taxon>
    </lineage>
</organism>
<accession>A0A090QKS2</accession>
<dbReference type="AlphaFoldDB" id="A0A090QKS2"/>
<sequence length="37" mass="4252">MITVEKKDGHKLKISHVIQETTNRQLDLYIFVPGELG</sequence>
<comment type="caution">
    <text evidence="1">The sequence shown here is derived from an EMBL/GenBank/DDBJ whole genome shotgun (WGS) entry which is preliminary data.</text>
</comment>
<protein>
    <submittedName>
        <fullName evidence="1">Uncharacterized protein</fullName>
    </submittedName>
</protein>
<gene>
    <name evidence="1" type="ORF">JCM19237_6649</name>
</gene>
<proteinExistence type="predicted"/>